<dbReference type="InterPro" id="IPR005215">
    <property type="entry name" value="Trig_fac"/>
</dbReference>
<sequence>MLKAREDVSATRKRLTIEIPADAIEVEIRKGLQEAQRQAKIPGFRPGKAPLNLIEKKFGRNVEADVLEKLVPHYYSDALKEAGIKPVSKPVMEEQFDFRRNEPLTMTVMVDIMPSVENLTYEGVKVKEVSVEVKDEDVEGALKTVAEERATYESSDEPVQTGDLVTIDYTVEGEEQEATDAVLKVGSGPYPQDFFEGLIGKRKGDEAEIEASFPEEMQSPFAGRKPRFSIKIKEVKKRRLPAIDDEFAKDMGFESLEQLKGKVRENMLSAKSRSADMAKQREILDRLLESHTFEVPESMLQAEISLLINDIRAGGKDTRSDEELRAELEPHAVKSARASLLLDIIGEKEGVTVSDEELKAEILNLAQRYYISPENVIKYYITKDGSLEGVRHALFEKKVLDLLLSKATVEKGE</sequence>
<comment type="subcellular location">
    <subcellularLocation>
        <location evidence="9">Cytoplasm</location>
    </subcellularLocation>
    <text evidence="9">About half TF is bound to the ribosome near the polypeptide exit tunnel while the other half is free in the cytoplasm.</text>
</comment>
<dbReference type="SUPFAM" id="SSF54534">
    <property type="entry name" value="FKBP-like"/>
    <property type="match status" value="1"/>
</dbReference>
<dbReference type="EC" id="5.2.1.8" evidence="3 9"/>
<dbReference type="Pfam" id="PF05698">
    <property type="entry name" value="Trigger_C"/>
    <property type="match status" value="1"/>
</dbReference>
<evidence type="ECO:0000313" key="13">
    <source>
        <dbReference type="Proteomes" id="UP000705867"/>
    </source>
</evidence>
<keyword evidence="9" id="KW-0963">Cytoplasm</keyword>
<dbReference type="GO" id="GO:0015031">
    <property type="term" value="P:protein transport"/>
    <property type="evidence" value="ECO:0007669"/>
    <property type="project" value="UniProtKB-UniRule"/>
</dbReference>
<keyword evidence="6 9" id="KW-0143">Chaperone</keyword>
<dbReference type="GO" id="GO:0051301">
    <property type="term" value="P:cell division"/>
    <property type="evidence" value="ECO:0007669"/>
    <property type="project" value="UniProtKB-KW"/>
</dbReference>
<evidence type="ECO:0000259" key="11">
    <source>
        <dbReference type="Pfam" id="PF05698"/>
    </source>
</evidence>
<evidence type="ECO:0000256" key="7">
    <source>
        <dbReference type="ARBA" id="ARBA00023235"/>
    </source>
</evidence>
<evidence type="ECO:0000256" key="1">
    <source>
        <dbReference type="ARBA" id="ARBA00000971"/>
    </source>
</evidence>
<evidence type="ECO:0000256" key="2">
    <source>
        <dbReference type="ARBA" id="ARBA00005464"/>
    </source>
</evidence>
<dbReference type="GO" id="GO:0043335">
    <property type="term" value="P:protein unfolding"/>
    <property type="evidence" value="ECO:0007669"/>
    <property type="project" value="TreeGrafter"/>
</dbReference>
<comment type="caution">
    <text evidence="12">The sequence shown here is derived from an EMBL/GenBank/DDBJ whole genome shotgun (WGS) entry which is preliminary data.</text>
</comment>
<keyword evidence="7 9" id="KW-0413">Isomerase</keyword>
<proteinExistence type="inferred from homology"/>
<dbReference type="PIRSF" id="PIRSF003095">
    <property type="entry name" value="Trigger_factor"/>
    <property type="match status" value="1"/>
</dbReference>
<comment type="similarity">
    <text evidence="2 9">Belongs to the FKBP-type PPIase family. Tig subfamily.</text>
</comment>
<feature type="domain" description="Trigger factor C-terminal" evidence="11">
    <location>
        <begin position="255"/>
        <end position="404"/>
    </location>
</feature>
<gene>
    <name evidence="9 12" type="primary">tig</name>
    <name evidence="12" type="ORF">K8I29_04910</name>
</gene>
<dbReference type="Proteomes" id="UP000705867">
    <property type="component" value="Unassembled WGS sequence"/>
</dbReference>
<reference evidence="12" key="1">
    <citation type="journal article" date="2021" name="bioRxiv">
        <title>Unraveling nitrogen, sulfur and carbon metabolic pathways and microbial community transcriptional responses to substrate deprivation and toxicity stresses in a bioreactor mimicking anoxic brackish coastal sediment conditions.</title>
        <authorList>
            <person name="Martins P.D."/>
            <person name="Echeveste M.J."/>
            <person name="Arshad A."/>
            <person name="Kurth J."/>
            <person name="Ouboter H."/>
            <person name="Jetten M.S.M."/>
            <person name="Welte C.U."/>
        </authorList>
    </citation>
    <scope>NUCLEOTIDE SEQUENCE</scope>
    <source>
        <strain evidence="12">MAG_39</strain>
    </source>
</reference>
<comment type="function">
    <text evidence="9">Involved in protein export. Acts as a chaperone by maintaining the newly synthesized protein in an open conformation. Functions as a peptidyl-prolyl cis-trans isomerase.</text>
</comment>
<dbReference type="Gene3D" id="3.30.70.1050">
    <property type="entry name" value="Trigger factor ribosome-binding domain"/>
    <property type="match status" value="1"/>
</dbReference>
<feature type="domain" description="Trigger factor ribosome-binding bacterial" evidence="10">
    <location>
        <begin position="5"/>
        <end position="144"/>
    </location>
</feature>
<accession>A0A953JD20</accession>
<organism evidence="12 13">
    <name type="scientific">Candidatus Nitrobium versatile</name>
    <dbReference type="NCBI Taxonomy" id="2884831"/>
    <lineage>
        <taxon>Bacteria</taxon>
        <taxon>Pseudomonadati</taxon>
        <taxon>Nitrospirota</taxon>
        <taxon>Nitrospiria</taxon>
        <taxon>Nitrospirales</taxon>
        <taxon>Nitrospiraceae</taxon>
        <taxon>Candidatus Nitrobium</taxon>
    </lineage>
</organism>
<dbReference type="GO" id="GO:0051083">
    <property type="term" value="P:'de novo' cotranslational protein folding"/>
    <property type="evidence" value="ECO:0007669"/>
    <property type="project" value="TreeGrafter"/>
</dbReference>
<dbReference type="Gene3D" id="1.10.3120.10">
    <property type="entry name" value="Trigger factor, C-terminal domain"/>
    <property type="match status" value="1"/>
</dbReference>
<comment type="catalytic activity">
    <reaction evidence="1 9">
        <text>[protein]-peptidylproline (omega=180) = [protein]-peptidylproline (omega=0)</text>
        <dbReference type="Rhea" id="RHEA:16237"/>
        <dbReference type="Rhea" id="RHEA-COMP:10747"/>
        <dbReference type="Rhea" id="RHEA-COMP:10748"/>
        <dbReference type="ChEBI" id="CHEBI:83833"/>
        <dbReference type="ChEBI" id="CHEBI:83834"/>
        <dbReference type="EC" id="5.2.1.8"/>
    </reaction>
</comment>
<evidence type="ECO:0000313" key="12">
    <source>
        <dbReference type="EMBL" id="MBZ0155541.1"/>
    </source>
</evidence>
<evidence type="ECO:0000259" key="10">
    <source>
        <dbReference type="Pfam" id="PF05697"/>
    </source>
</evidence>
<comment type="domain">
    <text evidence="9">Consists of 3 domains; the N-terminus binds the ribosome, the middle domain has PPIase activity, while the C-terminus has intrinsic chaperone activity on its own.</text>
</comment>
<name>A0A953JD20_9BACT</name>
<keyword evidence="9" id="KW-0132">Cell division</keyword>
<dbReference type="AlphaFoldDB" id="A0A953JD20"/>
<dbReference type="SUPFAM" id="SSF109998">
    <property type="entry name" value="Triger factor/SurA peptide-binding domain-like"/>
    <property type="match status" value="1"/>
</dbReference>
<dbReference type="EMBL" id="JAIOIV010000034">
    <property type="protein sequence ID" value="MBZ0155541.1"/>
    <property type="molecule type" value="Genomic_DNA"/>
</dbReference>
<keyword evidence="9" id="KW-0131">Cell cycle</keyword>
<dbReference type="InterPro" id="IPR036611">
    <property type="entry name" value="Trigger_fac_ribosome-bd_sf"/>
</dbReference>
<protein>
    <recommendedName>
        <fullName evidence="4 9">Trigger factor</fullName>
        <shortName evidence="9">TF</shortName>
        <ecNumber evidence="3 9">5.2.1.8</ecNumber>
    </recommendedName>
    <alternativeName>
        <fullName evidence="8 9">PPIase</fullName>
    </alternativeName>
</protein>
<dbReference type="InterPro" id="IPR037041">
    <property type="entry name" value="Trigger_fac_C_sf"/>
</dbReference>
<dbReference type="PANTHER" id="PTHR30560:SF3">
    <property type="entry name" value="TRIGGER FACTOR-LIKE PROTEIN TIG, CHLOROPLASTIC"/>
    <property type="match status" value="1"/>
</dbReference>
<dbReference type="InterPro" id="IPR008880">
    <property type="entry name" value="Trigger_fac_C"/>
</dbReference>
<evidence type="ECO:0000256" key="4">
    <source>
        <dbReference type="ARBA" id="ARBA00016902"/>
    </source>
</evidence>
<dbReference type="NCBIfam" id="TIGR00115">
    <property type="entry name" value="tig"/>
    <property type="match status" value="1"/>
</dbReference>
<dbReference type="Pfam" id="PF05697">
    <property type="entry name" value="Trigger_N"/>
    <property type="match status" value="1"/>
</dbReference>
<dbReference type="PANTHER" id="PTHR30560">
    <property type="entry name" value="TRIGGER FACTOR CHAPERONE AND PEPTIDYL-PROLYL CIS/TRANS ISOMERASE"/>
    <property type="match status" value="1"/>
</dbReference>
<reference evidence="12" key="2">
    <citation type="submission" date="2021-08" db="EMBL/GenBank/DDBJ databases">
        <authorList>
            <person name="Dalcin Martins P."/>
        </authorList>
    </citation>
    <scope>NUCLEOTIDE SEQUENCE</scope>
    <source>
        <strain evidence="12">MAG_39</strain>
    </source>
</reference>
<dbReference type="Gene3D" id="3.10.50.40">
    <property type="match status" value="1"/>
</dbReference>
<dbReference type="SUPFAM" id="SSF102735">
    <property type="entry name" value="Trigger factor ribosome-binding domain"/>
    <property type="match status" value="1"/>
</dbReference>
<evidence type="ECO:0000256" key="5">
    <source>
        <dbReference type="ARBA" id="ARBA00023110"/>
    </source>
</evidence>
<dbReference type="InterPro" id="IPR046357">
    <property type="entry name" value="PPIase_dom_sf"/>
</dbReference>
<evidence type="ECO:0000256" key="8">
    <source>
        <dbReference type="ARBA" id="ARBA00029986"/>
    </source>
</evidence>
<dbReference type="HAMAP" id="MF_00303">
    <property type="entry name" value="Trigger_factor_Tig"/>
    <property type="match status" value="1"/>
</dbReference>
<dbReference type="InterPro" id="IPR008881">
    <property type="entry name" value="Trigger_fac_ribosome-bd_bac"/>
</dbReference>
<dbReference type="GO" id="GO:0005737">
    <property type="term" value="C:cytoplasm"/>
    <property type="evidence" value="ECO:0007669"/>
    <property type="project" value="UniProtKB-SubCell"/>
</dbReference>
<evidence type="ECO:0000256" key="9">
    <source>
        <dbReference type="HAMAP-Rule" id="MF_00303"/>
    </source>
</evidence>
<dbReference type="GO" id="GO:0003755">
    <property type="term" value="F:peptidyl-prolyl cis-trans isomerase activity"/>
    <property type="evidence" value="ECO:0007669"/>
    <property type="project" value="UniProtKB-UniRule"/>
</dbReference>
<dbReference type="GO" id="GO:0044183">
    <property type="term" value="F:protein folding chaperone"/>
    <property type="evidence" value="ECO:0007669"/>
    <property type="project" value="TreeGrafter"/>
</dbReference>
<dbReference type="InterPro" id="IPR027304">
    <property type="entry name" value="Trigger_fact/SurA_dom_sf"/>
</dbReference>
<dbReference type="GO" id="GO:0043022">
    <property type="term" value="F:ribosome binding"/>
    <property type="evidence" value="ECO:0007669"/>
    <property type="project" value="TreeGrafter"/>
</dbReference>
<evidence type="ECO:0000256" key="3">
    <source>
        <dbReference type="ARBA" id="ARBA00013194"/>
    </source>
</evidence>
<keyword evidence="5 9" id="KW-0697">Rotamase</keyword>
<evidence type="ECO:0000256" key="6">
    <source>
        <dbReference type="ARBA" id="ARBA00023186"/>
    </source>
</evidence>